<dbReference type="AlphaFoldDB" id="A0A8S1N1E9"/>
<proteinExistence type="predicted"/>
<keyword evidence="2" id="KW-1185">Reference proteome</keyword>
<dbReference type="EMBL" id="CAJJDM010000066">
    <property type="protein sequence ID" value="CAD8080904.1"/>
    <property type="molecule type" value="Genomic_DNA"/>
</dbReference>
<reference evidence="1" key="1">
    <citation type="submission" date="2021-01" db="EMBL/GenBank/DDBJ databases">
        <authorList>
            <consortium name="Genoscope - CEA"/>
            <person name="William W."/>
        </authorList>
    </citation>
    <scope>NUCLEOTIDE SEQUENCE</scope>
</reference>
<protein>
    <submittedName>
        <fullName evidence="1">Uncharacterized protein</fullName>
    </submittedName>
</protein>
<dbReference type="Proteomes" id="UP000688137">
    <property type="component" value="Unassembled WGS sequence"/>
</dbReference>
<evidence type="ECO:0000313" key="2">
    <source>
        <dbReference type="Proteomes" id="UP000688137"/>
    </source>
</evidence>
<gene>
    <name evidence="1" type="ORF">PPRIM_AZ9-3.1.T0640223</name>
</gene>
<organism evidence="1 2">
    <name type="scientific">Paramecium primaurelia</name>
    <dbReference type="NCBI Taxonomy" id="5886"/>
    <lineage>
        <taxon>Eukaryota</taxon>
        <taxon>Sar</taxon>
        <taxon>Alveolata</taxon>
        <taxon>Ciliophora</taxon>
        <taxon>Intramacronucleata</taxon>
        <taxon>Oligohymenophorea</taxon>
        <taxon>Peniculida</taxon>
        <taxon>Parameciidae</taxon>
        <taxon>Paramecium</taxon>
    </lineage>
</organism>
<name>A0A8S1N1E9_PARPR</name>
<comment type="caution">
    <text evidence="1">The sequence shown here is derived from an EMBL/GenBank/DDBJ whole genome shotgun (WGS) entry which is preliminary data.</text>
</comment>
<sequence>MGQISCFQGNDLTEFNVLLLGPSGSGKTRIVKDKTLGPTIKLEKHLVKLNDTYGLNFYDTPGIFSLFKQCLNYEIIQSVDVIACFPNSEQYKEYIKELLQNNTKLFKQIPFYDIPSDIELKEIRNKIYLFILSQSKRKSKKPSYNQEIV</sequence>
<accession>A0A8S1N1E9</accession>
<dbReference type="CDD" id="cd00882">
    <property type="entry name" value="Ras_like_GTPase"/>
    <property type="match status" value="1"/>
</dbReference>
<evidence type="ECO:0000313" key="1">
    <source>
        <dbReference type="EMBL" id="CAD8080904.1"/>
    </source>
</evidence>
<dbReference type="OMA" id="VCFPNSE"/>